<feature type="chain" id="PRO_5011491250" evidence="1">
    <location>
        <begin position="27"/>
        <end position="316"/>
    </location>
</feature>
<dbReference type="InterPro" id="IPR050312">
    <property type="entry name" value="IolE/XylAMocC-like"/>
</dbReference>
<dbReference type="InterPro" id="IPR013022">
    <property type="entry name" value="Xyl_isomerase-like_TIM-brl"/>
</dbReference>
<evidence type="ECO:0000256" key="1">
    <source>
        <dbReference type="SAM" id="SignalP"/>
    </source>
</evidence>
<dbReference type="STRING" id="1416801.SAMN05192553_11178"/>
<evidence type="ECO:0000313" key="3">
    <source>
        <dbReference type="EMBL" id="SEJ75638.1"/>
    </source>
</evidence>
<dbReference type="InterPro" id="IPR036237">
    <property type="entry name" value="Xyl_isomerase-like_sf"/>
</dbReference>
<name>A0A1H7BDV8_9BACT</name>
<dbReference type="Gene3D" id="3.20.20.150">
    <property type="entry name" value="Divalent-metal-dependent TIM barrel enzymes"/>
    <property type="match status" value="1"/>
</dbReference>
<dbReference type="RefSeq" id="WP_092178589.1">
    <property type="nucleotide sequence ID" value="NZ_FNZH01000011.1"/>
</dbReference>
<dbReference type="EMBL" id="FNZH01000011">
    <property type="protein sequence ID" value="SEJ75638.1"/>
    <property type="molecule type" value="Genomic_DNA"/>
</dbReference>
<dbReference type="OrthoDB" id="2561798at2"/>
<evidence type="ECO:0000259" key="2">
    <source>
        <dbReference type="Pfam" id="PF01261"/>
    </source>
</evidence>
<feature type="signal peptide" evidence="1">
    <location>
        <begin position="1"/>
        <end position="26"/>
    </location>
</feature>
<gene>
    <name evidence="3" type="ORF">SAMN05192553_11178</name>
</gene>
<keyword evidence="3" id="KW-0413">Isomerase</keyword>
<dbReference type="Pfam" id="PF01261">
    <property type="entry name" value="AP_endonuc_2"/>
    <property type="match status" value="1"/>
</dbReference>
<dbReference type="PANTHER" id="PTHR12110">
    <property type="entry name" value="HYDROXYPYRUVATE ISOMERASE"/>
    <property type="match status" value="1"/>
</dbReference>
<reference evidence="4" key="1">
    <citation type="submission" date="2016-10" db="EMBL/GenBank/DDBJ databases">
        <authorList>
            <person name="Varghese N."/>
            <person name="Submissions S."/>
        </authorList>
    </citation>
    <scope>NUCLEOTIDE SEQUENCE [LARGE SCALE GENOMIC DNA]</scope>
    <source>
        <strain evidence="4">IBRC-M 10761</strain>
    </source>
</reference>
<sequence>MHRRSSLKKMLMAAGSGLLLPGMAVGASQKQVLKKAAPGPFYLFTKVLQWLPLEEVPQTVKSMGFEGIDLPVRKNGFFDKDELQKKLPPLVSASENLGLSRPVLTTDMNIHQLDEMDEFLRILAGEGIRDYRMGYLSFPSTQIRNELSRLNDAMKRLALLHEKHGVTGHYQNHAGRRIGGSVWEIYHLLEGINPDHIGVQFDLRHAQVEGYQSYENVYHVIKKQIRSFDLKDFVWGNPNGQGNRPVNVPLGKGEVNFKLLLEHEGFTGTLPKILHVEYDLGGAEHGNSKPNMEGTEILSAIEKDVHTYRESMVVAN</sequence>
<dbReference type="PANTHER" id="PTHR12110:SF41">
    <property type="entry name" value="INOSOSE DEHYDRATASE"/>
    <property type="match status" value="1"/>
</dbReference>
<keyword evidence="4" id="KW-1185">Reference proteome</keyword>
<keyword evidence="1" id="KW-0732">Signal</keyword>
<proteinExistence type="predicted"/>
<protein>
    <submittedName>
        <fullName evidence="3">Sugar phosphate isomerase/epimerase</fullName>
    </submittedName>
</protein>
<dbReference type="Proteomes" id="UP000199403">
    <property type="component" value="Unassembled WGS sequence"/>
</dbReference>
<dbReference type="SUPFAM" id="SSF51658">
    <property type="entry name" value="Xylose isomerase-like"/>
    <property type="match status" value="1"/>
</dbReference>
<dbReference type="AlphaFoldDB" id="A0A1H7BDV8"/>
<accession>A0A1H7BDV8</accession>
<dbReference type="GO" id="GO:0016853">
    <property type="term" value="F:isomerase activity"/>
    <property type="evidence" value="ECO:0007669"/>
    <property type="project" value="UniProtKB-KW"/>
</dbReference>
<feature type="domain" description="Xylose isomerase-like TIM barrel" evidence="2">
    <location>
        <begin position="59"/>
        <end position="262"/>
    </location>
</feature>
<evidence type="ECO:0000313" key="4">
    <source>
        <dbReference type="Proteomes" id="UP000199403"/>
    </source>
</evidence>
<organism evidence="3 4">
    <name type="scientific">Cyclobacterium xiamenense</name>
    <dbReference type="NCBI Taxonomy" id="1297121"/>
    <lineage>
        <taxon>Bacteria</taxon>
        <taxon>Pseudomonadati</taxon>
        <taxon>Bacteroidota</taxon>
        <taxon>Cytophagia</taxon>
        <taxon>Cytophagales</taxon>
        <taxon>Cyclobacteriaceae</taxon>
        <taxon>Cyclobacterium</taxon>
    </lineage>
</organism>